<dbReference type="AlphaFoldDB" id="A0A7M5VFC5"/>
<sequence length="246" mass="27473">MSLNQRSGAVPSSVVSENVIETWKRALAGLVENAPTDVIKNCLRMYNPELPTKDNIKALKSCRKSPIIETLDYLTTSSSSLPSNNLNKDDAIHLLCLKIKNFFPDVCQICQESYSCKLNDKPLISCGACGQEVHRPCYLKLLMSMNLLNEHEKLCNLIFKIPGFCYLCPACQDENINFTHKNETDEVKQAQITNSPTQITEAVEATESFLNGTQPTPRRTLPHIPITPDIIIDRPSNKIVGWNIPG</sequence>
<organism evidence="1 2">
    <name type="scientific">Clytia hemisphaerica</name>
    <dbReference type="NCBI Taxonomy" id="252671"/>
    <lineage>
        <taxon>Eukaryota</taxon>
        <taxon>Metazoa</taxon>
        <taxon>Cnidaria</taxon>
        <taxon>Hydrozoa</taxon>
        <taxon>Hydroidolina</taxon>
        <taxon>Leptothecata</taxon>
        <taxon>Obeliida</taxon>
        <taxon>Clytiidae</taxon>
        <taxon>Clytia</taxon>
    </lineage>
</organism>
<evidence type="ECO:0000313" key="1">
    <source>
        <dbReference type="EnsemblMetazoa" id="CLYHEMP010794.1"/>
    </source>
</evidence>
<name>A0A7M5VFC5_9CNID</name>
<evidence type="ECO:0000313" key="2">
    <source>
        <dbReference type="Proteomes" id="UP000594262"/>
    </source>
</evidence>
<dbReference type="EnsemblMetazoa" id="CLYHEMT010794.1">
    <property type="protein sequence ID" value="CLYHEMP010794.1"/>
    <property type="gene ID" value="CLYHEMG010794"/>
</dbReference>
<protein>
    <submittedName>
        <fullName evidence="1">Uncharacterized protein</fullName>
    </submittedName>
</protein>
<accession>A0A7M5VFC5</accession>
<proteinExistence type="predicted"/>
<dbReference type="Proteomes" id="UP000594262">
    <property type="component" value="Unplaced"/>
</dbReference>
<reference evidence="1" key="1">
    <citation type="submission" date="2021-01" db="UniProtKB">
        <authorList>
            <consortium name="EnsemblMetazoa"/>
        </authorList>
    </citation>
    <scope>IDENTIFICATION</scope>
</reference>
<keyword evidence="2" id="KW-1185">Reference proteome</keyword>